<protein>
    <recommendedName>
        <fullName evidence="2">Reverse transcriptase/retrotransposon-derived protein RNase H-like domain-containing protein</fullName>
    </recommendedName>
</protein>
<keyword evidence="1" id="KW-0511">Multifunctional enzyme</keyword>
<evidence type="ECO:0000313" key="3">
    <source>
        <dbReference type="EMBL" id="CAL1369339.1"/>
    </source>
</evidence>
<dbReference type="InterPro" id="IPR041577">
    <property type="entry name" value="RT_RNaseH_2"/>
</dbReference>
<dbReference type="InterPro" id="IPR043128">
    <property type="entry name" value="Rev_trsase/Diguanyl_cyclase"/>
</dbReference>
<keyword evidence="4" id="KW-1185">Reference proteome</keyword>
<sequence>MITKQGIEANPKQVHVIVKLASPKTPKEVQGLAGRLAALGRFIPRSSDKVAPFFRTLKKAMNFSWNAKCDEEFDELKHLLATPTVMTAPKAGETLYLYIAISEISVSAALISRVAPKGEEKLVYYVSRTMVAHEKQYAPIEKAALAVVTTATKLRPYFQAHFIIVLTNLPLKSTLS</sequence>
<dbReference type="Pfam" id="PF17919">
    <property type="entry name" value="RT_RNaseH_2"/>
    <property type="match status" value="1"/>
</dbReference>
<evidence type="ECO:0000256" key="1">
    <source>
        <dbReference type="ARBA" id="ARBA00023268"/>
    </source>
</evidence>
<feature type="domain" description="Reverse transcriptase/retrotransposon-derived protein RNase H-like" evidence="2">
    <location>
        <begin position="65"/>
        <end position="163"/>
    </location>
</feature>
<dbReference type="Proteomes" id="UP001497516">
    <property type="component" value="Chromosome 2"/>
</dbReference>
<name>A0AAV2D7N4_9ROSI</name>
<evidence type="ECO:0000259" key="2">
    <source>
        <dbReference type="Pfam" id="PF17919"/>
    </source>
</evidence>
<dbReference type="GO" id="GO:0003824">
    <property type="term" value="F:catalytic activity"/>
    <property type="evidence" value="ECO:0007669"/>
    <property type="project" value="UniProtKB-KW"/>
</dbReference>
<dbReference type="PANTHER" id="PTHR37984:SF5">
    <property type="entry name" value="PROTEIN NYNRIN-LIKE"/>
    <property type="match status" value="1"/>
</dbReference>
<gene>
    <name evidence="3" type="ORF">LTRI10_LOCUS12001</name>
</gene>
<dbReference type="InterPro" id="IPR050951">
    <property type="entry name" value="Retrovirus_Pol_polyprotein"/>
</dbReference>
<dbReference type="AlphaFoldDB" id="A0AAV2D7N4"/>
<reference evidence="3 4" key="1">
    <citation type="submission" date="2024-04" db="EMBL/GenBank/DDBJ databases">
        <authorList>
            <person name="Fracassetti M."/>
        </authorList>
    </citation>
    <scope>NUCLEOTIDE SEQUENCE [LARGE SCALE GENOMIC DNA]</scope>
</reference>
<evidence type="ECO:0000313" key="4">
    <source>
        <dbReference type="Proteomes" id="UP001497516"/>
    </source>
</evidence>
<organism evidence="3 4">
    <name type="scientific">Linum trigynum</name>
    <dbReference type="NCBI Taxonomy" id="586398"/>
    <lineage>
        <taxon>Eukaryota</taxon>
        <taxon>Viridiplantae</taxon>
        <taxon>Streptophyta</taxon>
        <taxon>Embryophyta</taxon>
        <taxon>Tracheophyta</taxon>
        <taxon>Spermatophyta</taxon>
        <taxon>Magnoliopsida</taxon>
        <taxon>eudicotyledons</taxon>
        <taxon>Gunneridae</taxon>
        <taxon>Pentapetalae</taxon>
        <taxon>rosids</taxon>
        <taxon>fabids</taxon>
        <taxon>Malpighiales</taxon>
        <taxon>Linaceae</taxon>
        <taxon>Linum</taxon>
    </lineage>
</organism>
<dbReference type="SUPFAM" id="SSF56672">
    <property type="entry name" value="DNA/RNA polymerases"/>
    <property type="match status" value="1"/>
</dbReference>
<accession>A0AAV2D7N4</accession>
<dbReference type="PANTHER" id="PTHR37984">
    <property type="entry name" value="PROTEIN CBG26694"/>
    <property type="match status" value="1"/>
</dbReference>
<proteinExistence type="predicted"/>
<dbReference type="InterPro" id="IPR043502">
    <property type="entry name" value="DNA/RNA_pol_sf"/>
</dbReference>
<dbReference type="Gene3D" id="3.30.70.270">
    <property type="match status" value="1"/>
</dbReference>
<dbReference type="EMBL" id="OZ034815">
    <property type="protein sequence ID" value="CAL1369339.1"/>
    <property type="molecule type" value="Genomic_DNA"/>
</dbReference>